<sequence length="133" mass="14836">MPDDVLELYREASSVADVSPRSAAALLRTALEVLTRNHLGQSGVSLNDAIGNLVKDRQLSVKLQQAMDVLRITGNDYVHPREVQLDDSAKEASAMFDLLNIIVDRLIVEPQRIAQLYADLPESKRQQVERRDG</sequence>
<evidence type="ECO:0000313" key="2">
    <source>
        <dbReference type="EMBL" id="CDO06403.1"/>
    </source>
</evidence>
<dbReference type="InterPro" id="IPR025285">
    <property type="entry name" value="DUF4145"/>
</dbReference>
<dbReference type="Pfam" id="PF13643">
    <property type="entry name" value="DUF4145"/>
    <property type="match status" value="1"/>
</dbReference>
<gene>
    <name evidence="2" type="ORF">BN977_01191</name>
</gene>
<dbReference type="eggNOG" id="ENOG502ZG4Y">
    <property type="taxonomic scope" value="Bacteria"/>
</dbReference>
<proteinExistence type="predicted"/>
<dbReference type="RefSeq" id="WP_036396685.1">
    <property type="nucleotide sequence ID" value="NZ_CCBB010000001.1"/>
</dbReference>
<name>W9ALN2_MYCCO</name>
<protein>
    <recommendedName>
        <fullName evidence="1">DUF4145 domain-containing protein</fullName>
    </recommendedName>
</protein>
<dbReference type="EMBL" id="CCBB010000001">
    <property type="protein sequence ID" value="CDO06403.1"/>
    <property type="molecule type" value="Genomic_DNA"/>
</dbReference>
<accession>W9ALN2</accession>
<reference evidence="2" key="2">
    <citation type="submission" date="2014-03" db="EMBL/GenBank/DDBJ databases">
        <authorList>
            <person name="Urmite Genomes"/>
        </authorList>
    </citation>
    <scope>NUCLEOTIDE SEQUENCE</scope>
    <source>
        <strain evidence="2">DSM 44829</strain>
    </source>
</reference>
<feature type="domain" description="DUF4145" evidence="1">
    <location>
        <begin position="10"/>
        <end position="90"/>
    </location>
</feature>
<dbReference type="Proteomes" id="UP000028870">
    <property type="component" value="Unassembled WGS sequence"/>
</dbReference>
<evidence type="ECO:0000259" key="1">
    <source>
        <dbReference type="Pfam" id="PF13643"/>
    </source>
</evidence>
<keyword evidence="3" id="KW-1185">Reference proteome</keyword>
<organism evidence="2 3">
    <name type="scientific">Mycolicibacterium cosmeticum</name>
    <dbReference type="NCBI Taxonomy" id="258533"/>
    <lineage>
        <taxon>Bacteria</taxon>
        <taxon>Bacillati</taxon>
        <taxon>Actinomycetota</taxon>
        <taxon>Actinomycetes</taxon>
        <taxon>Mycobacteriales</taxon>
        <taxon>Mycobacteriaceae</taxon>
        <taxon>Mycolicibacterium</taxon>
    </lineage>
</organism>
<dbReference type="AlphaFoldDB" id="W9ALN2"/>
<comment type="caution">
    <text evidence="2">The sequence shown here is derived from an EMBL/GenBank/DDBJ whole genome shotgun (WGS) entry which is preliminary data.</text>
</comment>
<evidence type="ECO:0000313" key="3">
    <source>
        <dbReference type="Proteomes" id="UP000028870"/>
    </source>
</evidence>
<reference evidence="2" key="1">
    <citation type="submission" date="2014-03" db="EMBL/GenBank/DDBJ databases">
        <title>Draft Genome Sequence of Mycobacterium cosmeticum DSM 44829.</title>
        <authorList>
            <person name="Croce O."/>
            <person name="Robert C."/>
            <person name="Raoult D."/>
            <person name="Drancourt M."/>
        </authorList>
    </citation>
    <scope>NUCLEOTIDE SEQUENCE [LARGE SCALE GENOMIC DNA]</scope>
    <source>
        <strain evidence="2">DSM 44829</strain>
    </source>
</reference>